<dbReference type="RefSeq" id="WP_184323930.1">
    <property type="nucleotide sequence ID" value="NZ_JACHLZ010000001.1"/>
</dbReference>
<feature type="transmembrane region" description="Helical" evidence="6">
    <location>
        <begin position="46"/>
        <end position="69"/>
    </location>
</feature>
<evidence type="ECO:0000313" key="8">
    <source>
        <dbReference type="Proteomes" id="UP000588158"/>
    </source>
</evidence>
<protein>
    <submittedName>
        <fullName evidence="7">APA family basic amino acid/polyamine antiporter</fullName>
    </submittedName>
</protein>
<reference evidence="7 8" key="1">
    <citation type="submission" date="2020-08" db="EMBL/GenBank/DDBJ databases">
        <title>Sequencing the genomes of 1000 actinobacteria strains.</title>
        <authorList>
            <person name="Klenk H.-P."/>
        </authorList>
    </citation>
    <scope>NUCLEOTIDE SEQUENCE [LARGE SCALE GENOMIC DNA]</scope>
    <source>
        <strain evidence="7 8">DSM 28796</strain>
    </source>
</reference>
<organism evidence="7 8">
    <name type="scientific">Brachybacterium aquaticum</name>
    <dbReference type="NCBI Taxonomy" id="1432564"/>
    <lineage>
        <taxon>Bacteria</taxon>
        <taxon>Bacillati</taxon>
        <taxon>Actinomycetota</taxon>
        <taxon>Actinomycetes</taxon>
        <taxon>Micrococcales</taxon>
        <taxon>Dermabacteraceae</taxon>
        <taxon>Brachybacterium</taxon>
    </lineage>
</organism>
<feature type="transmembrane region" description="Helical" evidence="6">
    <location>
        <begin position="20"/>
        <end position="39"/>
    </location>
</feature>
<feature type="transmembrane region" description="Helical" evidence="6">
    <location>
        <begin position="148"/>
        <end position="169"/>
    </location>
</feature>
<feature type="transmembrane region" description="Helical" evidence="6">
    <location>
        <begin position="125"/>
        <end position="142"/>
    </location>
</feature>
<evidence type="ECO:0000313" key="7">
    <source>
        <dbReference type="EMBL" id="MBB5830284.1"/>
    </source>
</evidence>
<dbReference type="GO" id="GO:0022857">
    <property type="term" value="F:transmembrane transporter activity"/>
    <property type="evidence" value="ECO:0007669"/>
    <property type="project" value="InterPro"/>
</dbReference>
<dbReference type="PANTHER" id="PTHR42770">
    <property type="entry name" value="AMINO ACID TRANSPORTER-RELATED"/>
    <property type="match status" value="1"/>
</dbReference>
<dbReference type="Pfam" id="PF13520">
    <property type="entry name" value="AA_permease_2"/>
    <property type="match status" value="1"/>
</dbReference>
<keyword evidence="3 6" id="KW-0812">Transmembrane</keyword>
<evidence type="ECO:0000256" key="4">
    <source>
        <dbReference type="ARBA" id="ARBA00022989"/>
    </source>
</evidence>
<feature type="transmembrane region" description="Helical" evidence="6">
    <location>
        <begin position="89"/>
        <end position="118"/>
    </location>
</feature>
<dbReference type="PANTHER" id="PTHR42770:SF7">
    <property type="entry name" value="MEMBRANE PROTEIN"/>
    <property type="match status" value="1"/>
</dbReference>
<dbReference type="Proteomes" id="UP000588158">
    <property type="component" value="Unassembled WGS sequence"/>
</dbReference>
<keyword evidence="5 6" id="KW-0472">Membrane</keyword>
<keyword evidence="4 6" id="KW-1133">Transmembrane helix</keyword>
<evidence type="ECO:0000256" key="6">
    <source>
        <dbReference type="SAM" id="Phobius"/>
    </source>
</evidence>
<feature type="transmembrane region" description="Helical" evidence="6">
    <location>
        <begin position="216"/>
        <end position="235"/>
    </location>
</feature>
<dbReference type="GO" id="GO:0005886">
    <property type="term" value="C:plasma membrane"/>
    <property type="evidence" value="ECO:0007669"/>
    <property type="project" value="UniProtKB-SubCell"/>
</dbReference>
<proteinExistence type="predicted"/>
<evidence type="ECO:0000256" key="2">
    <source>
        <dbReference type="ARBA" id="ARBA00022475"/>
    </source>
</evidence>
<feature type="transmembrane region" description="Helical" evidence="6">
    <location>
        <begin position="302"/>
        <end position="328"/>
    </location>
</feature>
<accession>A0A841AAR3</accession>
<dbReference type="Gene3D" id="1.20.1740.10">
    <property type="entry name" value="Amino acid/polyamine transporter I"/>
    <property type="match status" value="1"/>
</dbReference>
<dbReference type="EMBL" id="JACHLZ010000001">
    <property type="protein sequence ID" value="MBB5830284.1"/>
    <property type="molecule type" value="Genomic_DNA"/>
</dbReference>
<feature type="transmembrane region" description="Helical" evidence="6">
    <location>
        <begin position="190"/>
        <end position="210"/>
    </location>
</feature>
<sequence>MTATPGPATLSRRLGLADAVVIGLASMIGAGAFVSLGAAQDLAGALAPLAVLVAAVVALCNATSTAQLAAQHPTSGGTYHYGRAQLGPWWGFLAGWCFVIGKIASCAAMALVIAAYLAPEPAQRLVAALVVAVLTAVNLVGITRTAALARILVTVAIAALVLTGVRLLVGGVGDGAAGGGDPLADAIPGPLAGAAAGLWDGGLAAVLGAGSGGVGGIALAVIQAAALMFFAFAGYARVATLGEEVTDPRRTIPRAILLALAAVCGLYVVLSVVLVLVGPAPGGQGWGPAPFLAALDAVGAGGIWHVIVTVGAVAAASGALLALVAGVSRTVLAMARERDLPPVLAHVSPRFSVPQRAEVAAGVAVLLLVLFASNVLVAVAASSFGVLLYYAIANLAALTQVGEWRLFPKVMQWVGLVGCVLLVGALPGRTIVAGLVVIAVGVAYRVAVRRVAGRAAG</sequence>
<keyword evidence="8" id="KW-1185">Reference proteome</keyword>
<evidence type="ECO:0000256" key="1">
    <source>
        <dbReference type="ARBA" id="ARBA00004651"/>
    </source>
</evidence>
<feature type="transmembrane region" description="Helical" evidence="6">
    <location>
        <begin position="412"/>
        <end position="444"/>
    </location>
</feature>
<dbReference type="InterPro" id="IPR050367">
    <property type="entry name" value="APC_superfamily"/>
</dbReference>
<feature type="transmembrane region" description="Helical" evidence="6">
    <location>
        <begin position="359"/>
        <end position="392"/>
    </location>
</feature>
<evidence type="ECO:0000256" key="3">
    <source>
        <dbReference type="ARBA" id="ARBA00022692"/>
    </source>
</evidence>
<dbReference type="PIRSF" id="PIRSF006060">
    <property type="entry name" value="AA_transporter"/>
    <property type="match status" value="1"/>
</dbReference>
<gene>
    <name evidence="7" type="ORF">HNR70_000097</name>
</gene>
<comment type="caution">
    <text evidence="7">The sequence shown here is derived from an EMBL/GenBank/DDBJ whole genome shotgun (WGS) entry which is preliminary data.</text>
</comment>
<keyword evidence="2" id="KW-1003">Cell membrane</keyword>
<dbReference type="InterPro" id="IPR002293">
    <property type="entry name" value="AA/rel_permease1"/>
</dbReference>
<evidence type="ECO:0000256" key="5">
    <source>
        <dbReference type="ARBA" id="ARBA00023136"/>
    </source>
</evidence>
<feature type="transmembrane region" description="Helical" evidence="6">
    <location>
        <begin position="256"/>
        <end position="282"/>
    </location>
</feature>
<name>A0A841AAR3_9MICO</name>
<dbReference type="AlphaFoldDB" id="A0A841AAR3"/>
<comment type="subcellular location">
    <subcellularLocation>
        <location evidence="1">Cell membrane</location>
        <topology evidence="1">Multi-pass membrane protein</topology>
    </subcellularLocation>
</comment>